<reference evidence="2 3" key="1">
    <citation type="submission" date="2023-03" db="EMBL/GenBank/DDBJ databases">
        <title>WGS of Gossypium arboreum.</title>
        <authorList>
            <person name="Yu D."/>
        </authorList>
    </citation>
    <scope>NUCLEOTIDE SEQUENCE [LARGE SCALE GENOMIC DNA]</scope>
    <source>
        <tissue evidence="2">Leaf</tissue>
    </source>
</reference>
<sequence length="148" mass="17068">MQLGKIHGINKRGKYVNNWGVVHQRYIAVWDNRMVQRPQIDISSYLEPLLKYIQWYSSKGKPYLLGGQSTVVPPHMHRLRAYEPVPDIEAEPEPEPELEPELEPKPEQLYTNSANSSYHPELRVNDYFPGLSGHGYHSGFDIFSPVPL</sequence>
<feature type="compositionally biased region" description="Acidic residues" evidence="1">
    <location>
        <begin position="86"/>
        <end position="101"/>
    </location>
</feature>
<feature type="region of interest" description="Disordered" evidence="1">
    <location>
        <begin position="84"/>
        <end position="113"/>
    </location>
</feature>
<proteinExistence type="predicted"/>
<dbReference type="Proteomes" id="UP001358586">
    <property type="component" value="Chromosome 7"/>
</dbReference>
<evidence type="ECO:0000313" key="2">
    <source>
        <dbReference type="EMBL" id="KAK5819708.1"/>
    </source>
</evidence>
<comment type="caution">
    <text evidence="2">The sequence shown here is derived from an EMBL/GenBank/DDBJ whole genome shotgun (WGS) entry which is preliminary data.</text>
</comment>
<organism evidence="2 3">
    <name type="scientific">Gossypium arboreum</name>
    <name type="common">Tree cotton</name>
    <name type="synonym">Gossypium nanking</name>
    <dbReference type="NCBI Taxonomy" id="29729"/>
    <lineage>
        <taxon>Eukaryota</taxon>
        <taxon>Viridiplantae</taxon>
        <taxon>Streptophyta</taxon>
        <taxon>Embryophyta</taxon>
        <taxon>Tracheophyta</taxon>
        <taxon>Spermatophyta</taxon>
        <taxon>Magnoliopsida</taxon>
        <taxon>eudicotyledons</taxon>
        <taxon>Gunneridae</taxon>
        <taxon>Pentapetalae</taxon>
        <taxon>rosids</taxon>
        <taxon>malvids</taxon>
        <taxon>Malvales</taxon>
        <taxon>Malvaceae</taxon>
        <taxon>Malvoideae</taxon>
        <taxon>Gossypium</taxon>
    </lineage>
</organism>
<dbReference type="EMBL" id="JARKNE010000007">
    <property type="protein sequence ID" value="KAK5819708.1"/>
    <property type="molecule type" value="Genomic_DNA"/>
</dbReference>
<name>A0ABR0PEN9_GOSAR</name>
<evidence type="ECO:0000313" key="3">
    <source>
        <dbReference type="Proteomes" id="UP001358586"/>
    </source>
</evidence>
<evidence type="ECO:0000256" key="1">
    <source>
        <dbReference type="SAM" id="MobiDB-lite"/>
    </source>
</evidence>
<keyword evidence="3" id="KW-1185">Reference proteome</keyword>
<gene>
    <name evidence="2" type="ORF">PVK06_024731</name>
</gene>
<accession>A0ABR0PEN9</accession>
<protein>
    <submittedName>
        <fullName evidence="2">Uncharacterized protein</fullName>
    </submittedName>
</protein>